<evidence type="ECO:0000313" key="1">
    <source>
        <dbReference type="EMBL" id="KAJ1676808.1"/>
    </source>
</evidence>
<protein>
    <submittedName>
        <fullName evidence="1">Uncharacterized protein</fullName>
    </submittedName>
</protein>
<comment type="caution">
    <text evidence="1">The sequence shown here is derived from an EMBL/GenBank/DDBJ whole genome shotgun (WGS) entry which is preliminary data.</text>
</comment>
<reference evidence="1" key="1">
    <citation type="submission" date="2022-06" db="EMBL/GenBank/DDBJ databases">
        <title>Phylogenomic reconstructions and comparative analyses of Kickxellomycotina fungi.</title>
        <authorList>
            <person name="Reynolds N.K."/>
            <person name="Stajich J.E."/>
            <person name="Barry K."/>
            <person name="Grigoriev I.V."/>
            <person name="Crous P."/>
            <person name="Smith M.E."/>
        </authorList>
    </citation>
    <scope>NUCLEOTIDE SEQUENCE</scope>
    <source>
        <strain evidence="1">RSA 2271</strain>
    </source>
</reference>
<evidence type="ECO:0000313" key="2">
    <source>
        <dbReference type="Proteomes" id="UP001145114"/>
    </source>
</evidence>
<organism evidence="1 2">
    <name type="scientific">Spiromyces aspiralis</name>
    <dbReference type="NCBI Taxonomy" id="68401"/>
    <lineage>
        <taxon>Eukaryota</taxon>
        <taxon>Fungi</taxon>
        <taxon>Fungi incertae sedis</taxon>
        <taxon>Zoopagomycota</taxon>
        <taxon>Kickxellomycotina</taxon>
        <taxon>Kickxellomycetes</taxon>
        <taxon>Kickxellales</taxon>
        <taxon>Kickxellaceae</taxon>
        <taxon>Spiromyces</taxon>
    </lineage>
</organism>
<name>A0ACC1HNU6_9FUNG</name>
<gene>
    <name evidence="1" type="ORF">EV182_007467</name>
</gene>
<sequence length="238" mass="26145">AMFKSMTESLAIPHFSFKDEVVVDEVIKARTQINESLNRKPIDGLTKISIMPFLIKAASLALASYPILNTRVVMTADDNPQLLYRSSHHISIAMDTSRGLVTPVIKDVQAKSIIEIARDLARLQKAGQANTLTLGDMSDGTFSLSNIGVIGGTYLFPVIVSSQVCIGAVGKIQRLPRFEQVVADHAVGHSEERVVAKHIMVTSWSADHRVIDGATLARFVREFKQYIESPAIMLAHLH</sequence>
<feature type="non-terminal residue" evidence="1">
    <location>
        <position position="1"/>
    </location>
</feature>
<dbReference type="Proteomes" id="UP001145114">
    <property type="component" value="Unassembled WGS sequence"/>
</dbReference>
<dbReference type="EMBL" id="JAMZIH010003464">
    <property type="protein sequence ID" value="KAJ1676808.1"/>
    <property type="molecule type" value="Genomic_DNA"/>
</dbReference>
<accession>A0ACC1HNU6</accession>
<proteinExistence type="predicted"/>
<keyword evidence="2" id="KW-1185">Reference proteome</keyword>